<protein>
    <submittedName>
        <fullName evidence="4">Methyltransferase family protein</fullName>
    </submittedName>
</protein>
<keyword evidence="2 4" id="KW-0808">Transferase</keyword>
<evidence type="ECO:0000313" key="4">
    <source>
        <dbReference type="EMBL" id="PRZ42717.1"/>
    </source>
</evidence>
<name>A0A2T1A2J6_9ACTN</name>
<dbReference type="AlphaFoldDB" id="A0A2T1A2J6"/>
<dbReference type="GO" id="GO:0008168">
    <property type="term" value="F:methyltransferase activity"/>
    <property type="evidence" value="ECO:0007669"/>
    <property type="project" value="UniProtKB-KW"/>
</dbReference>
<dbReference type="InterPro" id="IPR051052">
    <property type="entry name" value="Diverse_substrate_MTase"/>
</dbReference>
<evidence type="ECO:0000259" key="3">
    <source>
        <dbReference type="Pfam" id="PF13649"/>
    </source>
</evidence>
<organism evidence="4 5">
    <name type="scientific">Antricoccus suffuscus</name>
    <dbReference type="NCBI Taxonomy" id="1629062"/>
    <lineage>
        <taxon>Bacteria</taxon>
        <taxon>Bacillati</taxon>
        <taxon>Actinomycetota</taxon>
        <taxon>Actinomycetes</taxon>
        <taxon>Geodermatophilales</taxon>
        <taxon>Antricoccaceae</taxon>
        <taxon>Antricoccus</taxon>
    </lineage>
</organism>
<keyword evidence="5" id="KW-1185">Reference proteome</keyword>
<proteinExistence type="predicted"/>
<dbReference type="Proteomes" id="UP000237752">
    <property type="component" value="Unassembled WGS sequence"/>
</dbReference>
<dbReference type="PANTHER" id="PTHR44942:SF4">
    <property type="entry name" value="METHYLTRANSFERASE TYPE 11 DOMAIN-CONTAINING PROTEIN"/>
    <property type="match status" value="1"/>
</dbReference>
<dbReference type="GO" id="GO:0032259">
    <property type="term" value="P:methylation"/>
    <property type="evidence" value="ECO:0007669"/>
    <property type="project" value="UniProtKB-KW"/>
</dbReference>
<reference evidence="4 5" key="1">
    <citation type="submission" date="2018-03" db="EMBL/GenBank/DDBJ databases">
        <title>Genomic Encyclopedia of Archaeal and Bacterial Type Strains, Phase II (KMG-II): from individual species to whole genera.</title>
        <authorList>
            <person name="Goeker M."/>
        </authorList>
    </citation>
    <scope>NUCLEOTIDE SEQUENCE [LARGE SCALE GENOMIC DNA]</scope>
    <source>
        <strain evidence="4 5">DSM 100065</strain>
    </source>
</reference>
<keyword evidence="1 4" id="KW-0489">Methyltransferase</keyword>
<dbReference type="InterPro" id="IPR029063">
    <property type="entry name" value="SAM-dependent_MTases_sf"/>
</dbReference>
<evidence type="ECO:0000256" key="1">
    <source>
        <dbReference type="ARBA" id="ARBA00022603"/>
    </source>
</evidence>
<sequence length="288" mass="31403">MDYDPSQYLGSAPHYLIGRPPYSAELADVVARELELDGSGHLLDVGCGPGVLAVQLAPLFELVTAIDPDPDMIAEARRHATAHAVTLELRRARAEDIGMLDLPPMRVVTFGQSFHRVSRTPVAETVYDLLEPGGAIVLVSHDINASPAPTSTGDPSIPDQEVQELITRYLGPDRRSGLRPVSSCSSEPWEVSLAKTRFGEPATVHAPGRRDVTRDVDGIISGYLSMSYAAPHLFGDRLGLFVDDLRSLLIARTETGRFWDWPGETAALIARKPSRTWDLPIGTTYSPR</sequence>
<dbReference type="PANTHER" id="PTHR44942">
    <property type="entry name" value="METHYLTRANSF_11 DOMAIN-CONTAINING PROTEIN"/>
    <property type="match status" value="1"/>
</dbReference>
<feature type="domain" description="Methyltransferase" evidence="3">
    <location>
        <begin position="43"/>
        <end position="134"/>
    </location>
</feature>
<comment type="caution">
    <text evidence="4">The sequence shown here is derived from an EMBL/GenBank/DDBJ whole genome shotgun (WGS) entry which is preliminary data.</text>
</comment>
<evidence type="ECO:0000256" key="2">
    <source>
        <dbReference type="ARBA" id="ARBA00022679"/>
    </source>
</evidence>
<dbReference type="RefSeq" id="WP_106348261.1">
    <property type="nucleotide sequence ID" value="NZ_PVUE01000004.1"/>
</dbReference>
<evidence type="ECO:0000313" key="5">
    <source>
        <dbReference type="Proteomes" id="UP000237752"/>
    </source>
</evidence>
<dbReference type="CDD" id="cd02440">
    <property type="entry name" value="AdoMet_MTases"/>
    <property type="match status" value="1"/>
</dbReference>
<accession>A0A2T1A2J6</accession>
<gene>
    <name evidence="4" type="ORF">CLV47_10461</name>
</gene>
<dbReference type="EMBL" id="PVUE01000004">
    <property type="protein sequence ID" value="PRZ42717.1"/>
    <property type="molecule type" value="Genomic_DNA"/>
</dbReference>
<dbReference type="Pfam" id="PF13649">
    <property type="entry name" value="Methyltransf_25"/>
    <property type="match status" value="1"/>
</dbReference>
<dbReference type="Gene3D" id="3.40.50.150">
    <property type="entry name" value="Vaccinia Virus protein VP39"/>
    <property type="match status" value="1"/>
</dbReference>
<dbReference type="InterPro" id="IPR041698">
    <property type="entry name" value="Methyltransf_25"/>
</dbReference>
<dbReference type="OrthoDB" id="9797252at2"/>
<dbReference type="SUPFAM" id="SSF53335">
    <property type="entry name" value="S-adenosyl-L-methionine-dependent methyltransferases"/>
    <property type="match status" value="1"/>
</dbReference>